<dbReference type="Proteomes" id="UP000245728">
    <property type="component" value="Chromosome"/>
</dbReference>
<sequence>MKVVLVSVAIFISGCSTQSPVWKQVAGNALGNASGQTISYNGSRCVSIRQSCPAHLYSEWQQAHGELACSCDNDRD</sequence>
<keyword evidence="2" id="KW-1185">Reference proteome</keyword>
<dbReference type="AlphaFoldDB" id="A0A2S2E505"/>
<gene>
    <name evidence="1" type="ORF">HMF8227_02226</name>
</gene>
<evidence type="ECO:0000313" key="1">
    <source>
        <dbReference type="EMBL" id="AWL12679.1"/>
    </source>
</evidence>
<proteinExistence type="predicted"/>
<dbReference type="OrthoDB" id="6387770at2"/>
<organism evidence="1 2">
    <name type="scientific">Saliniradius amylolyticus</name>
    <dbReference type="NCBI Taxonomy" id="2183582"/>
    <lineage>
        <taxon>Bacteria</taxon>
        <taxon>Pseudomonadati</taxon>
        <taxon>Pseudomonadota</taxon>
        <taxon>Gammaproteobacteria</taxon>
        <taxon>Alteromonadales</taxon>
        <taxon>Alteromonadaceae</taxon>
        <taxon>Saliniradius</taxon>
    </lineage>
</organism>
<name>A0A2S2E505_9ALTE</name>
<evidence type="ECO:0000313" key="2">
    <source>
        <dbReference type="Proteomes" id="UP000245728"/>
    </source>
</evidence>
<accession>A0A2S2E505</accession>
<evidence type="ECO:0008006" key="3">
    <source>
        <dbReference type="Google" id="ProtNLM"/>
    </source>
</evidence>
<dbReference type="RefSeq" id="WP_109340231.1">
    <property type="nucleotide sequence ID" value="NZ_CP029347.1"/>
</dbReference>
<protein>
    <recommendedName>
        <fullName evidence="3">Lipoprotein</fullName>
    </recommendedName>
</protein>
<dbReference type="PROSITE" id="PS51257">
    <property type="entry name" value="PROKAR_LIPOPROTEIN"/>
    <property type="match status" value="1"/>
</dbReference>
<dbReference type="EMBL" id="CP029347">
    <property type="protein sequence ID" value="AWL12679.1"/>
    <property type="molecule type" value="Genomic_DNA"/>
</dbReference>
<dbReference type="KEGG" id="salh:HMF8227_02226"/>
<reference evidence="1 2" key="1">
    <citation type="submission" date="2018-05" db="EMBL/GenBank/DDBJ databases">
        <title>Salinimonas sp. HMF8227 Genome sequencing and assembly.</title>
        <authorList>
            <person name="Kang H."/>
            <person name="Kang J."/>
            <person name="Cha I."/>
            <person name="Kim H."/>
            <person name="Joh K."/>
        </authorList>
    </citation>
    <scope>NUCLEOTIDE SEQUENCE [LARGE SCALE GENOMIC DNA]</scope>
    <source>
        <strain evidence="1 2">HMF8227</strain>
    </source>
</reference>